<proteinExistence type="predicted"/>
<dbReference type="EMBL" id="WOGT01000004">
    <property type="protein sequence ID" value="MUN55282.1"/>
    <property type="molecule type" value="Genomic_DNA"/>
</dbReference>
<dbReference type="PANTHER" id="PTHR30121:SF6">
    <property type="entry name" value="SLR6007 PROTEIN"/>
    <property type="match status" value="1"/>
</dbReference>
<gene>
    <name evidence="3" type="ORF">GMA10_08685</name>
</gene>
<dbReference type="PANTHER" id="PTHR30121">
    <property type="entry name" value="UNCHARACTERIZED PROTEIN YJGR-RELATED"/>
    <property type="match status" value="1"/>
</dbReference>
<protein>
    <submittedName>
        <fullName evidence="3">DUF853 family protein</fullName>
    </submittedName>
</protein>
<dbReference type="OrthoDB" id="9758751at2"/>
<dbReference type="AlphaFoldDB" id="A0A7K1LK27"/>
<evidence type="ECO:0000313" key="3">
    <source>
        <dbReference type="EMBL" id="MUN55282.1"/>
    </source>
</evidence>
<evidence type="ECO:0000256" key="1">
    <source>
        <dbReference type="SAM" id="MobiDB-lite"/>
    </source>
</evidence>
<evidence type="ECO:0000259" key="2">
    <source>
        <dbReference type="Pfam" id="PF05872"/>
    </source>
</evidence>
<dbReference type="Gene3D" id="3.40.50.300">
    <property type="entry name" value="P-loop containing nucleotide triphosphate hydrolases"/>
    <property type="match status" value="2"/>
</dbReference>
<accession>A0A7K1LK27</accession>
<dbReference type="InterPro" id="IPR051162">
    <property type="entry name" value="T4SS_component"/>
</dbReference>
<comment type="caution">
    <text evidence="3">The sequence shown here is derived from an EMBL/GenBank/DDBJ whole genome shotgun (WGS) entry which is preliminary data.</text>
</comment>
<dbReference type="InterPro" id="IPR027417">
    <property type="entry name" value="P-loop_NTPase"/>
</dbReference>
<feature type="region of interest" description="Disordered" evidence="1">
    <location>
        <begin position="444"/>
        <end position="531"/>
    </location>
</feature>
<reference evidence="3 4" key="1">
    <citation type="submission" date="2019-12" db="EMBL/GenBank/DDBJ databases">
        <authorList>
            <person name="Li J."/>
            <person name="Shi Y."/>
            <person name="Xu G."/>
            <person name="Xiao D."/>
            <person name="Ran X."/>
        </authorList>
    </citation>
    <scope>NUCLEOTIDE SEQUENCE [LARGE SCALE GENOMIC DNA]</scope>
    <source>
        <strain evidence="3 4">JCM 15915</strain>
    </source>
</reference>
<organism evidence="3 4">
    <name type="scientific">Rothia koreensis</name>
    <dbReference type="NCBI Taxonomy" id="592378"/>
    <lineage>
        <taxon>Bacteria</taxon>
        <taxon>Bacillati</taxon>
        <taxon>Actinomycetota</taxon>
        <taxon>Actinomycetes</taxon>
        <taxon>Micrococcales</taxon>
        <taxon>Micrococcaceae</taxon>
        <taxon>Rothia</taxon>
    </lineage>
</organism>
<name>A0A7K1LK27_9MICC</name>
<dbReference type="RefSeq" id="WP_129316199.1">
    <property type="nucleotide sequence ID" value="NZ_NOIQ01000020.1"/>
</dbReference>
<dbReference type="SUPFAM" id="SSF52540">
    <property type="entry name" value="P-loop containing nucleoside triphosphate hydrolases"/>
    <property type="match status" value="1"/>
</dbReference>
<dbReference type="InterPro" id="IPR033186">
    <property type="entry name" value="HerA_C"/>
</dbReference>
<dbReference type="Proteomes" id="UP000462152">
    <property type="component" value="Unassembled WGS sequence"/>
</dbReference>
<feature type="compositionally biased region" description="Basic residues" evidence="1">
    <location>
        <begin position="520"/>
        <end position="531"/>
    </location>
</feature>
<dbReference type="Pfam" id="PF05872">
    <property type="entry name" value="HerA_C"/>
    <property type="match status" value="1"/>
</dbReference>
<evidence type="ECO:0000313" key="4">
    <source>
        <dbReference type="Proteomes" id="UP000462152"/>
    </source>
</evidence>
<feature type="domain" description="Helicase HerA-like C-terminal" evidence="2">
    <location>
        <begin position="31"/>
        <end position="525"/>
    </location>
</feature>
<feature type="compositionally biased region" description="Basic and acidic residues" evidence="1">
    <location>
        <begin position="444"/>
        <end position="494"/>
    </location>
</feature>
<keyword evidence="4" id="KW-1185">Reference proteome</keyword>
<sequence length="531" mass="57614">MATDEQLKKIADGYKFSGETVDLGVAMSEGEPQPDVPVSLPLSMMNRHGLVAGATGTGKTKTLQSMAEQLSSNGVPVFLADVKGDLSGLAEKGESGEKLEARNAAIGQKWEATSFPTEFYSLGGEGTGVPIRATIHSFGPILLSRVMDLNETQESSLQLVFHYADQHELELYNLADLRAVIQFLTSDEGKEALADLGGLSKATAGVILRKIVGLEADGMDKFFGEPQFETEELLRTAEDGRGVISALELSELQSKPQLFSTFLMWLLADLFEELPEVGDVDKPKLVFFLDEAHLLFNGASKAFLESITQTVRLIRSKGVGIFFITQTPKDVPGDVLGQLANRVQHALRAFTPEDAKALKATVSTFPKSDYDLESLLTSAGIGEAVVTVMTDTGAPSPVAWTRMYAPQSRMAPAAPETVQSITDNSELAPKYAETVDSYSAFEKLNEQEEQKEKQASEESAKPQDTKDRESEGKAKAEAGKDKNEDKDRRKRNDAMMRVGTNVASQVGRELVRGLFGTSRRGGRRRGGGFFG</sequence>